<sequence length="335" mass="38219">MSNEQGRNITLTATELGELWKNYLGETLIHCMYSHYLENVEDERVKQLIEKAQTITTKHIAKLKELFNKENFPIPSGFSENDVISGASRIFSDKFYLFYIKEMSRINLLLFSNALTVSFREDVRRYFDECIDDISELYQDSMNALLAKGLIIRAPFIPIPKQAEYVNDKDFLHKLIGKQRPISATEISGIYIGLDSNQLGKSIMVGFSQVVEDQEIKQYMLRGRDISQKNVNVLQDVLTADHLPSPQLWDAEVLASKEPPFSEKLMLFHVSLATSGSLLNYSFAIAGTYRYDITQDITRLVGEIGHFLDDGAKMLIKKGWFEQPPLAADRDKLAE</sequence>
<name>A0A1L3MMU8_9BACI</name>
<proteinExistence type="predicted"/>
<dbReference type="InterPro" id="IPR012347">
    <property type="entry name" value="Ferritin-like"/>
</dbReference>
<accession>A0A1L3MMU8</accession>
<dbReference type="Pfam" id="PF11553">
    <property type="entry name" value="DUF3231"/>
    <property type="match status" value="2"/>
</dbReference>
<dbReference type="EMBL" id="CP016020">
    <property type="protein sequence ID" value="APH03656.1"/>
    <property type="molecule type" value="Genomic_DNA"/>
</dbReference>
<dbReference type="KEGG" id="bwh:A9C19_02165"/>
<evidence type="ECO:0000313" key="2">
    <source>
        <dbReference type="Proteomes" id="UP000181936"/>
    </source>
</evidence>
<protein>
    <recommendedName>
        <fullName evidence="3">DUF3231 family protein</fullName>
    </recommendedName>
</protein>
<gene>
    <name evidence="1" type="ORF">A9C19_02165</name>
</gene>
<dbReference type="Proteomes" id="UP000181936">
    <property type="component" value="Chromosome"/>
</dbReference>
<reference evidence="1 2" key="1">
    <citation type="journal article" date="2016" name="Sci. Rep.">
        <title>Complete genome sequence and transcriptomic analysis of a novel marine strain Bacillus weihaiensis reveals the mechanism of brown algae degradation.</title>
        <authorList>
            <person name="Zhu Y."/>
            <person name="Chen P."/>
            <person name="Bao Y."/>
            <person name="Men Y."/>
            <person name="Zeng Y."/>
            <person name="Yang J."/>
            <person name="Sun J."/>
            <person name="Sun Y."/>
        </authorList>
    </citation>
    <scope>NUCLEOTIDE SEQUENCE [LARGE SCALE GENOMIC DNA]</scope>
    <source>
        <strain evidence="1 2">Alg07</strain>
    </source>
</reference>
<dbReference type="AlphaFoldDB" id="A0A1L3MMU8"/>
<dbReference type="Gene3D" id="1.20.1260.10">
    <property type="match status" value="2"/>
</dbReference>
<dbReference type="RefSeq" id="WP_072578444.1">
    <property type="nucleotide sequence ID" value="NZ_CP016020.1"/>
</dbReference>
<dbReference type="InterPro" id="IPR021617">
    <property type="entry name" value="DUF3231"/>
</dbReference>
<dbReference type="STRING" id="1547283.A9C19_02165"/>
<organism evidence="1 2">
    <name type="scientific">Bacillus weihaiensis</name>
    <dbReference type="NCBI Taxonomy" id="1547283"/>
    <lineage>
        <taxon>Bacteria</taxon>
        <taxon>Bacillati</taxon>
        <taxon>Bacillota</taxon>
        <taxon>Bacilli</taxon>
        <taxon>Bacillales</taxon>
        <taxon>Bacillaceae</taxon>
        <taxon>Bacillus</taxon>
    </lineage>
</organism>
<dbReference type="OrthoDB" id="1675670at2"/>
<evidence type="ECO:0008006" key="3">
    <source>
        <dbReference type="Google" id="ProtNLM"/>
    </source>
</evidence>
<keyword evidence="2" id="KW-1185">Reference proteome</keyword>
<evidence type="ECO:0000313" key="1">
    <source>
        <dbReference type="EMBL" id="APH03656.1"/>
    </source>
</evidence>